<dbReference type="Proteomes" id="UP000442109">
    <property type="component" value="Unassembled WGS sequence"/>
</dbReference>
<dbReference type="SUPFAM" id="SSF64288">
    <property type="entry name" value="Chorismate lyase-like"/>
    <property type="match status" value="1"/>
</dbReference>
<comment type="pathway">
    <text evidence="4">Cofactor biosynthesis; ubiquinone biosynthesis.</text>
</comment>
<dbReference type="EC" id="4.1.3.40" evidence="4"/>
<name>A0A844M2D4_9GAMM</name>
<dbReference type="EMBL" id="WFKQ01000010">
    <property type="protein sequence ID" value="MUG33112.1"/>
    <property type="molecule type" value="Genomic_DNA"/>
</dbReference>
<evidence type="ECO:0000256" key="4">
    <source>
        <dbReference type="HAMAP-Rule" id="MF_01632"/>
    </source>
</evidence>
<feature type="binding site" evidence="4">
    <location>
        <position position="79"/>
    </location>
    <ligand>
        <name>substrate</name>
    </ligand>
</feature>
<protein>
    <recommendedName>
        <fullName evidence="4">Probable chorismate pyruvate-lyase</fullName>
        <shortName evidence="4">CL</shortName>
        <shortName evidence="4">CPL</shortName>
        <ecNumber evidence="4">4.1.3.40</ecNumber>
    </recommendedName>
</protein>
<dbReference type="UniPathway" id="UPA00232"/>
<reference evidence="5 6" key="1">
    <citation type="journal article" date="2019" name="PLoS ONE">
        <title>Pup mortality in New Zealand sea lions (Phocarctos hookeri) at Enderby Island, Auckland Islands, 2013-18.</title>
        <authorList>
            <person name="Michael S.A."/>
            <person name="Hayman D.T.S."/>
            <person name="Gray R."/>
            <person name="Zhang J."/>
            <person name="Rogers L."/>
            <person name="Roe W.D."/>
        </authorList>
    </citation>
    <scope>NUCLEOTIDE SEQUENCE [LARGE SCALE GENOMIC DNA]</scope>
    <source>
        <strain evidence="5 6">SM868</strain>
    </source>
</reference>
<dbReference type="OrthoDB" id="9789493at2"/>
<keyword evidence="6" id="KW-1185">Reference proteome</keyword>
<dbReference type="PANTHER" id="PTHR38683:SF1">
    <property type="entry name" value="CHORISMATE PYRUVATE-LYASE"/>
    <property type="match status" value="1"/>
</dbReference>
<proteinExistence type="inferred from homology"/>
<keyword evidence="3 4" id="KW-0456">Lyase</keyword>
<accession>A0A844M2D4</accession>
<evidence type="ECO:0000256" key="1">
    <source>
        <dbReference type="ARBA" id="ARBA00022490"/>
    </source>
</evidence>
<organism evidence="5 6">
    <name type="scientific">Psychrobacter sanguinis</name>
    <dbReference type="NCBI Taxonomy" id="861445"/>
    <lineage>
        <taxon>Bacteria</taxon>
        <taxon>Pseudomonadati</taxon>
        <taxon>Pseudomonadota</taxon>
        <taxon>Gammaproteobacteria</taxon>
        <taxon>Moraxellales</taxon>
        <taxon>Moraxellaceae</taxon>
        <taxon>Psychrobacter</taxon>
    </lineage>
</organism>
<dbReference type="PANTHER" id="PTHR38683">
    <property type="entry name" value="CHORISMATE PYRUVATE-LYASE"/>
    <property type="match status" value="1"/>
</dbReference>
<keyword evidence="2 4" id="KW-0831">Ubiquinone biosynthesis</keyword>
<gene>
    <name evidence="4" type="primary">ubiC</name>
    <name evidence="5" type="ORF">GB996_09925</name>
</gene>
<comment type="catalytic activity">
    <reaction evidence="4">
        <text>chorismate = 4-hydroxybenzoate + pyruvate</text>
        <dbReference type="Rhea" id="RHEA:16505"/>
        <dbReference type="ChEBI" id="CHEBI:15361"/>
        <dbReference type="ChEBI" id="CHEBI:17879"/>
        <dbReference type="ChEBI" id="CHEBI:29748"/>
        <dbReference type="EC" id="4.1.3.40"/>
    </reaction>
</comment>
<comment type="caution">
    <text evidence="4">Lacks conserved residue(s) required for the propagation of feature annotation.</text>
</comment>
<dbReference type="GO" id="GO:0042866">
    <property type="term" value="P:pyruvate biosynthetic process"/>
    <property type="evidence" value="ECO:0007669"/>
    <property type="project" value="UniProtKB-UniRule"/>
</dbReference>
<feature type="binding site" evidence="4">
    <location>
        <position position="159"/>
    </location>
    <ligand>
        <name>substrate</name>
    </ligand>
</feature>
<dbReference type="GO" id="GO:0008813">
    <property type="term" value="F:chorismate lyase activity"/>
    <property type="evidence" value="ECO:0007669"/>
    <property type="project" value="UniProtKB-UniRule"/>
</dbReference>
<dbReference type="HAMAP" id="MF_01632">
    <property type="entry name" value="UbiC"/>
    <property type="match status" value="1"/>
</dbReference>
<dbReference type="Pfam" id="PF04345">
    <property type="entry name" value="Chor_lyase"/>
    <property type="match status" value="1"/>
</dbReference>
<keyword evidence="4" id="KW-0670">Pyruvate</keyword>
<comment type="subcellular location">
    <subcellularLocation>
        <location evidence="4">Cytoplasm</location>
    </subcellularLocation>
</comment>
<feature type="binding site" evidence="4">
    <location>
        <position position="118"/>
    </location>
    <ligand>
        <name>substrate</name>
    </ligand>
</feature>
<sequence>MRAFSKDCIPFTAFKTLDESQKAWITSDGSLTALLEAKSGQPLQVKRTFEGYRLLSMAQKKQLGYKGIKLNRPMLAWVREVLLFGNSLQPWVAAQSIFPLPSLKGEAKRLQHLQGTPIGYVLFKRQKTLPNRRLIEPTKAGWRRSTVYDWHGRSLIISETFLPELFLVK</sequence>
<comment type="caution">
    <text evidence="5">The sequence shown here is derived from an EMBL/GenBank/DDBJ whole genome shotgun (WGS) entry which is preliminary data.</text>
</comment>
<comment type="similarity">
    <text evidence="4">Belongs to the UbiC family.</text>
</comment>
<keyword evidence="1 4" id="KW-0963">Cytoplasm</keyword>
<evidence type="ECO:0000256" key="2">
    <source>
        <dbReference type="ARBA" id="ARBA00022688"/>
    </source>
</evidence>
<dbReference type="InterPro" id="IPR028978">
    <property type="entry name" value="Chorismate_lyase_/UTRA_dom_sf"/>
</dbReference>
<evidence type="ECO:0000313" key="6">
    <source>
        <dbReference type="Proteomes" id="UP000442109"/>
    </source>
</evidence>
<dbReference type="InterPro" id="IPR007440">
    <property type="entry name" value="Chorismate--pyruvate_lyase"/>
</dbReference>
<dbReference type="Gene3D" id="3.40.1410.10">
    <property type="entry name" value="Chorismate lyase-like"/>
    <property type="match status" value="1"/>
</dbReference>
<evidence type="ECO:0000313" key="5">
    <source>
        <dbReference type="EMBL" id="MUG33112.1"/>
    </source>
</evidence>
<dbReference type="GO" id="GO:0006744">
    <property type="term" value="P:ubiquinone biosynthetic process"/>
    <property type="evidence" value="ECO:0007669"/>
    <property type="project" value="UniProtKB-UniRule"/>
</dbReference>
<dbReference type="GO" id="GO:0005829">
    <property type="term" value="C:cytosol"/>
    <property type="evidence" value="ECO:0007669"/>
    <property type="project" value="TreeGrafter"/>
</dbReference>
<dbReference type="AlphaFoldDB" id="A0A844M2D4"/>
<dbReference type="RefSeq" id="WP_011961297.1">
    <property type="nucleotide sequence ID" value="NZ_WFKQ01000010.1"/>
</dbReference>
<comment type="function">
    <text evidence="4">Removes the pyruvyl group from chorismate, with concomitant aromatization of the ring, to provide 4-hydroxybenzoate (4HB) for the ubiquinone pathway.</text>
</comment>
<evidence type="ECO:0000256" key="3">
    <source>
        <dbReference type="ARBA" id="ARBA00023239"/>
    </source>
</evidence>